<organism evidence="3 4">
    <name type="scientific">Bombyx mandarina</name>
    <name type="common">Wild silk moth</name>
    <name type="synonym">Wild silkworm</name>
    <dbReference type="NCBI Taxonomy" id="7092"/>
    <lineage>
        <taxon>Eukaryota</taxon>
        <taxon>Metazoa</taxon>
        <taxon>Ecdysozoa</taxon>
        <taxon>Arthropoda</taxon>
        <taxon>Hexapoda</taxon>
        <taxon>Insecta</taxon>
        <taxon>Pterygota</taxon>
        <taxon>Neoptera</taxon>
        <taxon>Endopterygota</taxon>
        <taxon>Lepidoptera</taxon>
        <taxon>Glossata</taxon>
        <taxon>Ditrysia</taxon>
        <taxon>Bombycoidea</taxon>
        <taxon>Bombycidae</taxon>
        <taxon>Bombycinae</taxon>
        <taxon>Bombyx</taxon>
    </lineage>
</organism>
<dbReference type="GeneID" id="114240843"/>
<keyword evidence="1" id="KW-0560">Oxidoreductase</keyword>
<dbReference type="SUPFAM" id="SSF51735">
    <property type="entry name" value="NAD(P)-binding Rossmann-fold domains"/>
    <property type="match status" value="1"/>
</dbReference>
<dbReference type="GO" id="GO:0016491">
    <property type="term" value="F:oxidoreductase activity"/>
    <property type="evidence" value="ECO:0007669"/>
    <property type="project" value="UniProtKB-KW"/>
</dbReference>
<dbReference type="Pfam" id="PF00106">
    <property type="entry name" value="adh_short"/>
    <property type="match status" value="1"/>
</dbReference>
<evidence type="ECO:0000256" key="1">
    <source>
        <dbReference type="ARBA" id="ARBA00023002"/>
    </source>
</evidence>
<dbReference type="PANTHER" id="PTHR43157">
    <property type="entry name" value="PHOSPHATIDYLINOSITOL-GLYCAN BIOSYNTHESIS CLASS F PROTEIN-RELATED"/>
    <property type="match status" value="1"/>
</dbReference>
<dbReference type="Proteomes" id="UP000504629">
    <property type="component" value="Unplaced"/>
</dbReference>
<evidence type="ECO:0000313" key="4">
    <source>
        <dbReference type="RefSeq" id="XP_028027328.1"/>
    </source>
</evidence>
<proteinExistence type="inferred from homology"/>
<dbReference type="InterPro" id="IPR002347">
    <property type="entry name" value="SDR_fam"/>
</dbReference>
<keyword evidence="3" id="KW-1185">Reference proteome</keyword>
<reference evidence="4" key="1">
    <citation type="submission" date="2025-08" db="UniProtKB">
        <authorList>
            <consortium name="RefSeq"/>
        </authorList>
    </citation>
    <scope>IDENTIFICATION</scope>
    <source>
        <tissue evidence="4">Silk gland</tissue>
    </source>
</reference>
<sequence>MVFISFIVLNLILALLYITYCKLTYGINKCSRHLVGKVVIVTGSNNGIGYETAKDLAERGARVILACRNNLRGTKARDQIIAESGNHDVHYRQLDLASFHSVRRFAEEFIKTEKRLDILINNAGVLDVDNVKTENGLFVGMQANHFGPFLLTNLLLPLIKSSAPSRIINVTSIAYSKGIIDFNNLNLEKETPQSYSKIQAYKNSKLCNVLMTTELARLLEGTGVTANCLHPGFVNTNILNFDKLPFSKYWLPITSCFVKTPWEGAQTSIYLAVSPEVENVTGCYFADCQVKILTETGRNTELARSLWEESEKIIAKK</sequence>
<dbReference type="PRINTS" id="PR00081">
    <property type="entry name" value="GDHRDH"/>
</dbReference>
<name>A0A6J2JDE1_BOMMA</name>
<dbReference type="PANTHER" id="PTHR43157:SF31">
    <property type="entry name" value="PHOSPHATIDYLINOSITOL-GLYCAN BIOSYNTHESIS CLASS F PROTEIN"/>
    <property type="match status" value="1"/>
</dbReference>
<dbReference type="PRINTS" id="PR00080">
    <property type="entry name" value="SDRFAMILY"/>
</dbReference>
<dbReference type="AlphaFoldDB" id="A0A6J2JDE1"/>
<comment type="similarity">
    <text evidence="2">Belongs to the short-chain dehydrogenases/reductases (SDR) family.</text>
</comment>
<dbReference type="Gene3D" id="3.40.50.720">
    <property type="entry name" value="NAD(P)-binding Rossmann-like Domain"/>
    <property type="match status" value="1"/>
</dbReference>
<dbReference type="InterPro" id="IPR036291">
    <property type="entry name" value="NAD(P)-bd_dom_sf"/>
</dbReference>
<evidence type="ECO:0000313" key="3">
    <source>
        <dbReference type="Proteomes" id="UP000504629"/>
    </source>
</evidence>
<protein>
    <submittedName>
        <fullName evidence="4">Retinol dehydrogenase 14-like</fullName>
    </submittedName>
</protein>
<dbReference type="OrthoDB" id="191139at2759"/>
<dbReference type="KEGG" id="bman:114240843"/>
<dbReference type="RefSeq" id="XP_028027328.1">
    <property type="nucleotide sequence ID" value="XM_028171527.1"/>
</dbReference>
<gene>
    <name evidence="4" type="primary">LOC114240843</name>
</gene>
<accession>A0A6J2JDE1</accession>
<evidence type="ECO:0000256" key="2">
    <source>
        <dbReference type="RuleBase" id="RU000363"/>
    </source>
</evidence>